<feature type="region of interest" description="Disordered" evidence="1">
    <location>
        <begin position="30"/>
        <end position="54"/>
    </location>
</feature>
<reference evidence="2 3" key="1">
    <citation type="journal article" date="2020" name="Syst. Appl. Microbiol.">
        <title>Alienimonas chondri sp. nov., a novel planctomycete isolated from the biofilm of the red alga Chondrus crispus.</title>
        <authorList>
            <person name="Vitorino I."/>
            <person name="Albuquerque L."/>
            <person name="Wiegand S."/>
            <person name="Kallscheuer N."/>
            <person name="da Costa M.S."/>
            <person name="Lobo-da-Cunha A."/>
            <person name="Jogler C."/>
            <person name="Lage O.M."/>
        </authorList>
    </citation>
    <scope>NUCLEOTIDE SEQUENCE [LARGE SCALE GENOMIC DNA]</scope>
    <source>
        <strain evidence="2 3">LzC2</strain>
    </source>
</reference>
<dbReference type="Proteomes" id="UP000609651">
    <property type="component" value="Unassembled WGS sequence"/>
</dbReference>
<name>A0ABX1VKX4_9PLAN</name>
<dbReference type="RefSeq" id="WP_171189926.1">
    <property type="nucleotide sequence ID" value="NZ_WTPX01000263.1"/>
</dbReference>
<comment type="caution">
    <text evidence="2">The sequence shown here is derived from an EMBL/GenBank/DDBJ whole genome shotgun (WGS) entry which is preliminary data.</text>
</comment>
<proteinExistence type="predicted"/>
<evidence type="ECO:0000313" key="2">
    <source>
        <dbReference type="EMBL" id="NNJ28025.1"/>
    </source>
</evidence>
<protein>
    <recommendedName>
        <fullName evidence="4">DUF3306 domain-containing protein</fullName>
    </recommendedName>
</protein>
<evidence type="ECO:0000256" key="1">
    <source>
        <dbReference type="SAM" id="MobiDB-lite"/>
    </source>
</evidence>
<evidence type="ECO:0008006" key="4">
    <source>
        <dbReference type="Google" id="ProtNLM"/>
    </source>
</evidence>
<keyword evidence="3" id="KW-1185">Reference proteome</keyword>
<accession>A0ABX1VKX4</accession>
<feature type="compositionally biased region" description="Low complexity" evidence="1">
    <location>
        <begin position="111"/>
        <end position="123"/>
    </location>
</feature>
<dbReference type="EMBL" id="WTPX01000263">
    <property type="protein sequence ID" value="NNJ28025.1"/>
    <property type="molecule type" value="Genomic_DNA"/>
</dbReference>
<feature type="region of interest" description="Disordered" evidence="1">
    <location>
        <begin position="111"/>
        <end position="131"/>
    </location>
</feature>
<sequence>MGALFGGLVALTIARQWKFGIATSTPRVAAQSAASAPPVAAEETTATPAAAPAPISPRLKMLEDLIADRLPMDEEELRLPESIALHGRTAGMTKLRMQSAEASIAGPRFAETGAGAGAESGAARRTRSAAA</sequence>
<feature type="compositionally biased region" description="Low complexity" evidence="1">
    <location>
        <begin position="30"/>
        <end position="53"/>
    </location>
</feature>
<organism evidence="2 3">
    <name type="scientific">Alienimonas chondri</name>
    <dbReference type="NCBI Taxonomy" id="2681879"/>
    <lineage>
        <taxon>Bacteria</taxon>
        <taxon>Pseudomonadati</taxon>
        <taxon>Planctomycetota</taxon>
        <taxon>Planctomycetia</taxon>
        <taxon>Planctomycetales</taxon>
        <taxon>Planctomycetaceae</taxon>
        <taxon>Alienimonas</taxon>
    </lineage>
</organism>
<gene>
    <name evidence="2" type="ORF">LzC2_41360</name>
</gene>
<evidence type="ECO:0000313" key="3">
    <source>
        <dbReference type="Proteomes" id="UP000609651"/>
    </source>
</evidence>